<proteinExistence type="predicted"/>
<comment type="caution">
    <text evidence="2">The sequence shown here is derived from an EMBL/GenBank/DDBJ whole genome shotgun (WGS) entry which is preliminary data.</text>
</comment>
<feature type="region of interest" description="Disordered" evidence="1">
    <location>
        <begin position="268"/>
        <end position="293"/>
    </location>
</feature>
<sequence>MSTKPNAEQEQQRLRNIALEWILKANRTDSDARAFLREGTPLIDVMNELSGGSGGTAAAGLALEICKRANETAALAEDEEDEGRQKAPADEDSDKEEEEEEVEEGEESEEEDVRRRKSTRSRKQVPLGKPKPVTSSAGERKAASPQKRKQPAKAAQASARAVGKKARERKEEDVPNEDVGDTPMDIASDGEGPSKSTKVGGKGKARQATTAPEPRTSASTEPSTTEELAMLRDVIIEYAVPLVAKMDKVVGTMEKLALVGEMLRENPEGWDKSKSARKSLARGAEYMNIDEAD</sequence>
<accession>A0A550BSL0</accession>
<reference evidence="2 3" key="1">
    <citation type="journal article" date="2019" name="New Phytol.">
        <title>Comparative genomics reveals unique wood-decay strategies and fruiting body development in the Schizophyllaceae.</title>
        <authorList>
            <person name="Almasi E."/>
            <person name="Sahu N."/>
            <person name="Krizsan K."/>
            <person name="Balint B."/>
            <person name="Kovacs G.M."/>
            <person name="Kiss B."/>
            <person name="Cseklye J."/>
            <person name="Drula E."/>
            <person name="Henrissat B."/>
            <person name="Nagy I."/>
            <person name="Chovatia M."/>
            <person name="Adam C."/>
            <person name="LaButti K."/>
            <person name="Lipzen A."/>
            <person name="Riley R."/>
            <person name="Grigoriev I.V."/>
            <person name="Nagy L.G."/>
        </authorList>
    </citation>
    <scope>NUCLEOTIDE SEQUENCE [LARGE SCALE GENOMIC DNA]</scope>
    <source>
        <strain evidence="2 3">NL-1724</strain>
    </source>
</reference>
<keyword evidence="3" id="KW-1185">Reference proteome</keyword>
<feature type="region of interest" description="Disordered" evidence="1">
    <location>
        <begin position="72"/>
        <end position="225"/>
    </location>
</feature>
<feature type="compositionally biased region" description="Acidic residues" evidence="1">
    <location>
        <begin position="90"/>
        <end position="111"/>
    </location>
</feature>
<gene>
    <name evidence="2" type="ORF">BD626DRAFT_542387</name>
</gene>
<evidence type="ECO:0000256" key="1">
    <source>
        <dbReference type="SAM" id="MobiDB-lite"/>
    </source>
</evidence>
<name>A0A550BSL0_9AGAR</name>
<organism evidence="2 3">
    <name type="scientific">Schizophyllum amplum</name>
    <dbReference type="NCBI Taxonomy" id="97359"/>
    <lineage>
        <taxon>Eukaryota</taxon>
        <taxon>Fungi</taxon>
        <taxon>Dikarya</taxon>
        <taxon>Basidiomycota</taxon>
        <taxon>Agaricomycotina</taxon>
        <taxon>Agaricomycetes</taxon>
        <taxon>Agaricomycetidae</taxon>
        <taxon>Agaricales</taxon>
        <taxon>Schizophyllaceae</taxon>
        <taxon>Schizophyllum</taxon>
    </lineage>
</organism>
<feature type="compositionally biased region" description="Low complexity" evidence="1">
    <location>
        <begin position="212"/>
        <end position="225"/>
    </location>
</feature>
<dbReference type="EMBL" id="VDMD01000125">
    <property type="protein sequence ID" value="TRM55524.1"/>
    <property type="molecule type" value="Genomic_DNA"/>
</dbReference>
<dbReference type="AlphaFoldDB" id="A0A550BSL0"/>
<evidence type="ECO:0000313" key="3">
    <source>
        <dbReference type="Proteomes" id="UP000320762"/>
    </source>
</evidence>
<protein>
    <submittedName>
        <fullName evidence="2">Uncharacterized protein</fullName>
    </submittedName>
</protein>
<feature type="compositionally biased region" description="Low complexity" evidence="1">
    <location>
        <begin position="152"/>
        <end position="161"/>
    </location>
</feature>
<dbReference type="Proteomes" id="UP000320762">
    <property type="component" value="Unassembled WGS sequence"/>
</dbReference>
<evidence type="ECO:0000313" key="2">
    <source>
        <dbReference type="EMBL" id="TRM55524.1"/>
    </source>
</evidence>